<dbReference type="Gene3D" id="3.90.550.10">
    <property type="entry name" value="Spore Coat Polysaccharide Biosynthesis Protein SpsA, Chain A"/>
    <property type="match status" value="1"/>
</dbReference>
<feature type="domain" description="Nucleotidyl transferase" evidence="1">
    <location>
        <begin position="2"/>
        <end position="231"/>
    </location>
</feature>
<dbReference type="PANTHER" id="PTHR47183:SF1">
    <property type="entry name" value="GLUCOSE-1-PHOSPHATE CYTIDYLYLTRANSFERASE"/>
    <property type="match status" value="1"/>
</dbReference>
<dbReference type="InterPro" id="IPR013446">
    <property type="entry name" value="G1P_cyt_trans-like"/>
</dbReference>
<keyword evidence="2" id="KW-0548">Nucleotidyltransferase</keyword>
<comment type="caution">
    <text evidence="2">The sequence shown here is derived from an EMBL/GenBank/DDBJ whole genome shotgun (WGS) entry which is preliminary data.</text>
</comment>
<evidence type="ECO:0000313" key="2">
    <source>
        <dbReference type="EMBL" id="PQJ73790.1"/>
    </source>
</evidence>
<sequence>MKVLILAGGYGTRLSEETDLKPKPMVEIGGKPILWHIMKIYSYYGFNDFVILLGYKGYYIKEYFANYFMHQSDVTIDLKNNKIEILNNTSEPWKVTLLDTGLNTMTGGRIKRVERFLNGEPFLLTYGDGVSNININELINFHKSHGKIITMTSSQPDGRFGALEIAKNNKIIDFKEKPKGDGSWINAGFFVCEPEVFDFINEGDETIFEQSPLKNLANSGQLYTYKHNSFWMPMDTLRDKIKLNDMWHNNSAPWKIWE</sequence>
<dbReference type="InterPro" id="IPR005835">
    <property type="entry name" value="NTP_transferase_dom"/>
</dbReference>
<evidence type="ECO:0000313" key="3">
    <source>
        <dbReference type="Proteomes" id="UP000237608"/>
    </source>
</evidence>
<reference evidence="2 3" key="1">
    <citation type="submission" date="2016-12" db="EMBL/GenBank/DDBJ databases">
        <title>Trade-off between light-utilization and light-protection in marine flavobacteria.</title>
        <authorList>
            <person name="Kumagai Y."/>
            <person name="Yoshizawa S."/>
            <person name="Kogure K."/>
            <person name="Iwasaki W."/>
        </authorList>
    </citation>
    <scope>NUCLEOTIDE SEQUENCE [LARGE SCALE GENOMIC DNA]</scope>
    <source>
        <strain evidence="2 3">KCTC 22729</strain>
    </source>
</reference>
<proteinExistence type="predicted"/>
<accession>A0A2S7W834</accession>
<dbReference type="Proteomes" id="UP000237608">
    <property type="component" value="Unassembled WGS sequence"/>
</dbReference>
<dbReference type="Pfam" id="PF00483">
    <property type="entry name" value="NTP_transferase"/>
    <property type="match status" value="1"/>
</dbReference>
<protein>
    <submittedName>
        <fullName evidence="2">Glucose-1-phosphate cytidylyltransferase</fullName>
    </submittedName>
</protein>
<organism evidence="2 3">
    <name type="scientific">Polaribacter gangjinensis</name>
    <dbReference type="NCBI Taxonomy" id="574710"/>
    <lineage>
        <taxon>Bacteria</taxon>
        <taxon>Pseudomonadati</taxon>
        <taxon>Bacteroidota</taxon>
        <taxon>Flavobacteriia</taxon>
        <taxon>Flavobacteriales</taxon>
        <taxon>Flavobacteriaceae</taxon>
    </lineage>
</organism>
<gene>
    <name evidence="2" type="ORF">BTO13_00190</name>
</gene>
<dbReference type="OrthoDB" id="9813880at2"/>
<dbReference type="AlphaFoldDB" id="A0A2S7W834"/>
<keyword evidence="2" id="KW-0808">Transferase</keyword>
<keyword evidence="3" id="KW-1185">Reference proteome</keyword>
<name>A0A2S7W834_9FLAO</name>
<dbReference type="NCBIfam" id="TIGR02623">
    <property type="entry name" value="G1P_cyt_trans"/>
    <property type="match status" value="1"/>
</dbReference>
<dbReference type="PANTHER" id="PTHR47183">
    <property type="entry name" value="GLUCOSE-1-PHOSPHATE CYTIDYLYLTRANSFERASE-RELATED"/>
    <property type="match status" value="1"/>
</dbReference>
<dbReference type="SUPFAM" id="SSF53448">
    <property type="entry name" value="Nucleotide-diphospho-sugar transferases"/>
    <property type="match status" value="1"/>
</dbReference>
<dbReference type="InterPro" id="IPR029044">
    <property type="entry name" value="Nucleotide-diphossugar_trans"/>
</dbReference>
<dbReference type="InterPro" id="IPR046981">
    <property type="entry name" value="G1P_cyt_trans"/>
</dbReference>
<dbReference type="EMBL" id="MSCL01000001">
    <property type="protein sequence ID" value="PQJ73790.1"/>
    <property type="molecule type" value="Genomic_DNA"/>
</dbReference>
<dbReference type="GO" id="GO:0009243">
    <property type="term" value="P:O antigen biosynthetic process"/>
    <property type="evidence" value="ECO:0007669"/>
    <property type="project" value="InterPro"/>
</dbReference>
<evidence type="ECO:0000259" key="1">
    <source>
        <dbReference type="Pfam" id="PF00483"/>
    </source>
</evidence>
<dbReference type="GO" id="GO:0047343">
    <property type="term" value="F:glucose-1-phosphate cytidylyltransferase activity"/>
    <property type="evidence" value="ECO:0007669"/>
    <property type="project" value="InterPro"/>
</dbReference>
<dbReference type="RefSeq" id="WP_105044944.1">
    <property type="nucleotide sequence ID" value="NZ_CP150662.1"/>
</dbReference>
<dbReference type="CDD" id="cd02524">
    <property type="entry name" value="G1P_cytidylyltransferase"/>
    <property type="match status" value="1"/>
</dbReference>